<protein>
    <submittedName>
        <fullName evidence="12">Uncharacterized protein</fullName>
    </submittedName>
</protein>
<dbReference type="RefSeq" id="XP_031025588.1">
    <property type="nucleotide sequence ID" value="XM_031168439.1"/>
</dbReference>
<evidence type="ECO:0000256" key="9">
    <source>
        <dbReference type="ARBA" id="ARBA00038030"/>
    </source>
</evidence>
<keyword evidence="3" id="KW-0677">Repeat</keyword>
<feature type="compositionally biased region" description="Basic and acidic residues" evidence="11">
    <location>
        <begin position="72"/>
        <end position="96"/>
    </location>
</feature>
<evidence type="ECO:0000256" key="3">
    <source>
        <dbReference type="ARBA" id="ARBA00022737"/>
    </source>
</evidence>
<dbReference type="SMART" id="SM00028">
    <property type="entry name" value="TPR"/>
    <property type="match status" value="10"/>
</dbReference>
<dbReference type="SUPFAM" id="SSF48452">
    <property type="entry name" value="TPR-like"/>
    <property type="match status" value="1"/>
</dbReference>
<reference evidence="12 13" key="1">
    <citation type="journal article" date="2019" name="Sci. Rep.">
        <title>Comparative genomics of chytrid fungi reveal insights into the obligate biotrophic and pathogenic lifestyle of Synchytrium endobioticum.</title>
        <authorList>
            <person name="van de Vossenberg B.T.L.H."/>
            <person name="Warris S."/>
            <person name="Nguyen H.D.T."/>
            <person name="van Gent-Pelzer M.P.E."/>
            <person name="Joly D.L."/>
            <person name="van de Geest H.C."/>
            <person name="Bonants P.J.M."/>
            <person name="Smith D.S."/>
            <person name="Levesque C.A."/>
            <person name="van der Lee T.A.J."/>
        </authorList>
    </citation>
    <scope>NUCLEOTIDE SEQUENCE [LARGE SCALE GENOMIC DNA]</scope>
    <source>
        <strain evidence="12 13">JEL517</strain>
    </source>
</reference>
<evidence type="ECO:0000256" key="11">
    <source>
        <dbReference type="SAM" id="MobiDB-lite"/>
    </source>
</evidence>
<dbReference type="GO" id="GO:0005741">
    <property type="term" value="C:mitochondrial outer membrane"/>
    <property type="evidence" value="ECO:0007669"/>
    <property type="project" value="UniProtKB-SubCell"/>
</dbReference>
<dbReference type="GO" id="GO:0045039">
    <property type="term" value="P:protein insertion into mitochondrial inner membrane"/>
    <property type="evidence" value="ECO:0007669"/>
    <property type="project" value="TreeGrafter"/>
</dbReference>
<sequence length="611" mass="68276">MSSSRETPDETYETVQESVKDFVEKHWKSIAIGTAAAVTVAALVYYNSSSSSAPKRPPATKGGNASASSKSKGKDKTSKKPVDVEAGTHKAQHSDDVSTPAMTVESDGRTYAEVAATDPDLFVEDVSSLTPQRRAELAKTAKTTGNKLYGEKKYAEAVDLYSQAIRLQPEAVFYSNRAACYANLGKYDEVIVDCTEALKQDPNYIKALNRRATAFDRLGRAKEALNDFTTICIMEEFKSESTVASTDRILKDIGKKMAEELMASKEKRLPSETFITAYMDSFRQTSTQISKITSLKAEQEGDTLVQEAFSLIASRKYKEAYEASVKAIKSGQFSAKFEPLAYNLCGTFHFLKGDIESAMVDFEKSCELDPSNVNSLIKRASIYMERSQVDKTMEEFERAKNVDETDPDLYYHRGQVRFLTNDLAGAAEDYKKSIQLDPDFVYAHIQLGVAQYKMNDVKDAVATFKSAARKFKQSPEVYNYHGEILLDQQSFQDAEENFNKAIQLQPTSPLPYINKAILYLQWKSDTTTAESLCRKATEVDPLCDIAYAQLAQLLLYQMRIEEALENYDKAIAVTRTEPELINAISCREAARAQLHVATNYPEIMAKLARRS</sequence>
<dbReference type="OrthoDB" id="2942533at2759"/>
<dbReference type="Proteomes" id="UP000319731">
    <property type="component" value="Unassembled WGS sequence"/>
</dbReference>
<evidence type="ECO:0000256" key="5">
    <source>
        <dbReference type="ARBA" id="ARBA00022803"/>
    </source>
</evidence>
<dbReference type="AlphaFoldDB" id="A0A507CBS6"/>
<dbReference type="STRING" id="1806994.A0A507CBS6"/>
<evidence type="ECO:0000256" key="2">
    <source>
        <dbReference type="ARBA" id="ARBA00022692"/>
    </source>
</evidence>
<feature type="repeat" description="TPR" evidence="10">
    <location>
        <begin position="544"/>
        <end position="577"/>
    </location>
</feature>
<dbReference type="PROSITE" id="PS50005">
    <property type="entry name" value="TPR"/>
    <property type="match status" value="6"/>
</dbReference>
<evidence type="ECO:0000313" key="12">
    <source>
        <dbReference type="EMBL" id="TPX35003.1"/>
    </source>
</evidence>
<feature type="region of interest" description="Disordered" evidence="11">
    <location>
        <begin position="48"/>
        <end position="103"/>
    </location>
</feature>
<dbReference type="GeneID" id="42003736"/>
<feature type="repeat" description="TPR" evidence="10">
    <location>
        <begin position="373"/>
        <end position="406"/>
    </location>
</feature>
<dbReference type="EMBL" id="QEAO01000010">
    <property type="protein sequence ID" value="TPX35003.1"/>
    <property type="molecule type" value="Genomic_DNA"/>
</dbReference>
<feature type="repeat" description="TPR" evidence="10">
    <location>
        <begin position="475"/>
        <end position="508"/>
    </location>
</feature>
<evidence type="ECO:0000313" key="13">
    <source>
        <dbReference type="Proteomes" id="UP000319731"/>
    </source>
</evidence>
<proteinExistence type="inferred from homology"/>
<keyword evidence="7" id="KW-0496">Mitochondrion</keyword>
<dbReference type="Pfam" id="PF13414">
    <property type="entry name" value="TPR_11"/>
    <property type="match status" value="1"/>
</dbReference>
<feature type="repeat" description="TPR" evidence="10">
    <location>
        <begin position="339"/>
        <end position="372"/>
    </location>
</feature>
<keyword evidence="8" id="KW-0472">Membrane</keyword>
<evidence type="ECO:0000256" key="4">
    <source>
        <dbReference type="ARBA" id="ARBA00022787"/>
    </source>
</evidence>
<evidence type="ECO:0000256" key="10">
    <source>
        <dbReference type="PROSITE-ProRule" id="PRU00339"/>
    </source>
</evidence>
<dbReference type="PANTHER" id="PTHR46208">
    <property type="entry name" value="MITOCHONDRIAL IMPORT RECEPTOR SUBUNIT TOM70"/>
    <property type="match status" value="1"/>
</dbReference>
<gene>
    <name evidence="12" type="ORF">SmJEL517_g02511</name>
</gene>
<comment type="subcellular location">
    <subcellularLocation>
        <location evidence="1">Mitochondrion outer membrane</location>
        <topology evidence="1">Single-pass membrane protein</topology>
    </subcellularLocation>
</comment>
<feature type="repeat" description="TPR" evidence="10">
    <location>
        <begin position="407"/>
        <end position="440"/>
    </location>
</feature>
<comment type="caution">
    <text evidence="12">The sequence shown here is derived from an EMBL/GenBank/DDBJ whole genome shotgun (WGS) entry which is preliminary data.</text>
</comment>
<feature type="compositionally biased region" description="Low complexity" evidence="11">
    <location>
        <begin position="59"/>
        <end position="70"/>
    </location>
</feature>
<feature type="repeat" description="TPR" evidence="10">
    <location>
        <begin position="138"/>
        <end position="171"/>
    </location>
</feature>
<keyword evidence="4" id="KW-1000">Mitochondrion outer membrane</keyword>
<keyword evidence="5 10" id="KW-0802">TPR repeat</keyword>
<dbReference type="GO" id="GO:0008320">
    <property type="term" value="F:protein transmembrane transporter activity"/>
    <property type="evidence" value="ECO:0007669"/>
    <property type="project" value="TreeGrafter"/>
</dbReference>
<dbReference type="PANTHER" id="PTHR46208:SF1">
    <property type="entry name" value="MITOCHONDRIAL IMPORT RECEPTOR SUBUNIT TOM70"/>
    <property type="match status" value="1"/>
</dbReference>
<dbReference type="InterPro" id="IPR019734">
    <property type="entry name" value="TPR_rpt"/>
</dbReference>
<keyword evidence="6" id="KW-1133">Transmembrane helix</keyword>
<organism evidence="12 13">
    <name type="scientific">Synchytrium microbalum</name>
    <dbReference type="NCBI Taxonomy" id="1806994"/>
    <lineage>
        <taxon>Eukaryota</taxon>
        <taxon>Fungi</taxon>
        <taxon>Fungi incertae sedis</taxon>
        <taxon>Chytridiomycota</taxon>
        <taxon>Chytridiomycota incertae sedis</taxon>
        <taxon>Chytridiomycetes</taxon>
        <taxon>Synchytriales</taxon>
        <taxon>Synchytriaceae</taxon>
        <taxon>Synchytrium</taxon>
    </lineage>
</organism>
<evidence type="ECO:0000256" key="6">
    <source>
        <dbReference type="ARBA" id="ARBA00022989"/>
    </source>
</evidence>
<dbReference type="GO" id="GO:0030150">
    <property type="term" value="P:protein import into mitochondrial matrix"/>
    <property type="evidence" value="ECO:0007669"/>
    <property type="project" value="TreeGrafter"/>
</dbReference>
<comment type="similarity">
    <text evidence="9">Belongs to the Tom70 family.</text>
</comment>
<dbReference type="GO" id="GO:0030943">
    <property type="term" value="F:mitochondrion targeting sequence binding"/>
    <property type="evidence" value="ECO:0007669"/>
    <property type="project" value="TreeGrafter"/>
</dbReference>
<evidence type="ECO:0000256" key="1">
    <source>
        <dbReference type="ARBA" id="ARBA00004572"/>
    </source>
</evidence>
<evidence type="ECO:0000256" key="7">
    <source>
        <dbReference type="ARBA" id="ARBA00023128"/>
    </source>
</evidence>
<accession>A0A507CBS6</accession>
<dbReference type="Pfam" id="PF00515">
    <property type="entry name" value="TPR_1"/>
    <property type="match status" value="1"/>
</dbReference>
<dbReference type="Gene3D" id="1.25.40.10">
    <property type="entry name" value="Tetratricopeptide repeat domain"/>
    <property type="match status" value="2"/>
</dbReference>
<keyword evidence="2" id="KW-0812">Transmembrane</keyword>
<dbReference type="InterPro" id="IPR011990">
    <property type="entry name" value="TPR-like_helical_dom_sf"/>
</dbReference>
<dbReference type="Pfam" id="PF13181">
    <property type="entry name" value="TPR_8"/>
    <property type="match status" value="2"/>
</dbReference>
<evidence type="ECO:0000256" key="8">
    <source>
        <dbReference type="ARBA" id="ARBA00023136"/>
    </source>
</evidence>
<keyword evidence="13" id="KW-1185">Reference proteome</keyword>
<name>A0A507CBS6_9FUNG</name>